<comment type="similarity">
    <text evidence="1">Belongs to the LysR transcriptional regulatory family.</text>
</comment>
<evidence type="ECO:0000256" key="2">
    <source>
        <dbReference type="ARBA" id="ARBA00023015"/>
    </source>
</evidence>
<evidence type="ECO:0000256" key="4">
    <source>
        <dbReference type="ARBA" id="ARBA00023163"/>
    </source>
</evidence>
<dbReference type="Pfam" id="PF03466">
    <property type="entry name" value="LysR_substrate"/>
    <property type="match status" value="1"/>
</dbReference>
<dbReference type="PROSITE" id="PS50931">
    <property type="entry name" value="HTH_LYSR"/>
    <property type="match status" value="1"/>
</dbReference>
<dbReference type="InterPro" id="IPR036388">
    <property type="entry name" value="WH-like_DNA-bd_sf"/>
</dbReference>
<evidence type="ECO:0000256" key="3">
    <source>
        <dbReference type="ARBA" id="ARBA00023125"/>
    </source>
</evidence>
<keyword evidence="2" id="KW-0805">Transcription regulation</keyword>
<keyword evidence="4" id="KW-0804">Transcription</keyword>
<keyword evidence="7" id="KW-1185">Reference proteome</keyword>
<evidence type="ECO:0000313" key="6">
    <source>
        <dbReference type="EMBL" id="GEM79051.1"/>
    </source>
</evidence>
<dbReference type="PANTHER" id="PTHR30118:SF6">
    <property type="entry name" value="HTH-TYPE TRANSCRIPTIONAL REGULATOR LEUO"/>
    <property type="match status" value="1"/>
</dbReference>
<feature type="domain" description="HTH lysR-type" evidence="5">
    <location>
        <begin position="5"/>
        <end position="62"/>
    </location>
</feature>
<dbReference type="InterPro" id="IPR036390">
    <property type="entry name" value="WH_DNA-bd_sf"/>
</dbReference>
<proteinExistence type="inferred from homology"/>
<reference evidence="6 7" key="1">
    <citation type="submission" date="2019-07" db="EMBL/GenBank/DDBJ databases">
        <title>Whole genome shotgun sequence of Vibrio superstes NBRC 103154.</title>
        <authorList>
            <person name="Hosoyama A."/>
            <person name="Uohara A."/>
            <person name="Ohji S."/>
            <person name="Ichikawa N."/>
        </authorList>
    </citation>
    <scope>NUCLEOTIDE SEQUENCE [LARGE SCALE GENOMIC DNA]</scope>
    <source>
        <strain evidence="6 7">NBRC 103154</strain>
    </source>
</reference>
<gene>
    <name evidence="6" type="ORF">VSU01S_12960</name>
</gene>
<comment type="caution">
    <text evidence="6">The sequence shown here is derived from an EMBL/GenBank/DDBJ whole genome shotgun (WGS) entry which is preliminary data.</text>
</comment>
<protein>
    <submittedName>
        <fullName evidence="6">LysR family transcriptional regulator</fullName>
    </submittedName>
</protein>
<dbReference type="Pfam" id="PF00126">
    <property type="entry name" value="HTH_1"/>
    <property type="match status" value="1"/>
</dbReference>
<dbReference type="Proteomes" id="UP000321113">
    <property type="component" value="Unassembled WGS sequence"/>
</dbReference>
<dbReference type="SUPFAM" id="SSF46785">
    <property type="entry name" value="Winged helix' DNA-binding domain"/>
    <property type="match status" value="1"/>
</dbReference>
<dbReference type="GO" id="GO:0003677">
    <property type="term" value="F:DNA binding"/>
    <property type="evidence" value="ECO:0007669"/>
    <property type="project" value="UniProtKB-KW"/>
</dbReference>
<dbReference type="PANTHER" id="PTHR30118">
    <property type="entry name" value="HTH-TYPE TRANSCRIPTIONAL REGULATOR LEUO-RELATED"/>
    <property type="match status" value="1"/>
</dbReference>
<dbReference type="AlphaFoldDB" id="A0A511QNY6"/>
<dbReference type="Gene3D" id="1.10.10.10">
    <property type="entry name" value="Winged helix-like DNA-binding domain superfamily/Winged helix DNA-binding domain"/>
    <property type="match status" value="1"/>
</dbReference>
<evidence type="ECO:0000256" key="1">
    <source>
        <dbReference type="ARBA" id="ARBA00009437"/>
    </source>
</evidence>
<dbReference type="EMBL" id="BJXK01000004">
    <property type="protein sequence ID" value="GEM79051.1"/>
    <property type="molecule type" value="Genomic_DNA"/>
</dbReference>
<evidence type="ECO:0000313" key="7">
    <source>
        <dbReference type="Proteomes" id="UP000321113"/>
    </source>
</evidence>
<name>A0A511QNY6_9VIBR</name>
<dbReference type="InterPro" id="IPR005119">
    <property type="entry name" value="LysR_subst-bd"/>
</dbReference>
<dbReference type="GO" id="GO:0003700">
    <property type="term" value="F:DNA-binding transcription factor activity"/>
    <property type="evidence" value="ECO:0007669"/>
    <property type="project" value="InterPro"/>
</dbReference>
<sequence length="304" mass="34459">MVDDMDLNLLKTFDAVMKARSVNVAAEALDISAPAVSQALNRLREQYNDPLFIRDGRGIAPTNFAVELHAEVQEPLSMLLNGAKSRQHFDAPNSNRTFRISSHKDIDLLVVPALTKYRAEHAPNTTIEADIEHVDEQSRHADLRQRKVDIILSTVPLEEHGYHNYKLFEQDLVVVFSTSHPRISGNSITAEQFFSEQHILWNTQRMDSDTLDSVTDTVLPKRRIAYKTSSALTGIVLAGGTDWLCVNARSIAEKVSRSDRFQICELPFEAKAVPIYMTWHHSQRSDRGHKWFRDALIDATKNLN</sequence>
<dbReference type="Gene3D" id="3.40.190.10">
    <property type="entry name" value="Periplasmic binding protein-like II"/>
    <property type="match status" value="2"/>
</dbReference>
<accession>A0A511QNY6</accession>
<evidence type="ECO:0000259" key="5">
    <source>
        <dbReference type="PROSITE" id="PS50931"/>
    </source>
</evidence>
<organism evidence="6 7">
    <name type="scientific">Vibrio superstes NBRC 103154</name>
    <dbReference type="NCBI Taxonomy" id="1219062"/>
    <lineage>
        <taxon>Bacteria</taxon>
        <taxon>Pseudomonadati</taxon>
        <taxon>Pseudomonadota</taxon>
        <taxon>Gammaproteobacteria</taxon>
        <taxon>Vibrionales</taxon>
        <taxon>Vibrionaceae</taxon>
        <taxon>Vibrio</taxon>
    </lineage>
</organism>
<keyword evidence="3" id="KW-0238">DNA-binding</keyword>
<dbReference type="InterPro" id="IPR050389">
    <property type="entry name" value="LysR-type_TF"/>
</dbReference>
<dbReference type="InterPro" id="IPR000847">
    <property type="entry name" value="LysR_HTH_N"/>
</dbReference>
<dbReference type="SUPFAM" id="SSF53850">
    <property type="entry name" value="Periplasmic binding protein-like II"/>
    <property type="match status" value="1"/>
</dbReference>